<feature type="domain" description="CoA-binding" evidence="3">
    <location>
        <begin position="4"/>
        <end position="100"/>
    </location>
</feature>
<dbReference type="Gene3D" id="3.40.50.261">
    <property type="entry name" value="Succinyl-CoA synthetase domains"/>
    <property type="match status" value="1"/>
</dbReference>
<dbReference type="InterPro" id="IPR016102">
    <property type="entry name" value="Succinyl-CoA_synth-like"/>
</dbReference>
<reference evidence="4" key="1">
    <citation type="journal article" date="2014" name="Front. Microbiol.">
        <title>High frequency of phylogenetically diverse reductive dehalogenase-homologous genes in deep subseafloor sedimentary metagenomes.</title>
        <authorList>
            <person name="Kawai M."/>
            <person name="Futagami T."/>
            <person name="Toyoda A."/>
            <person name="Takaki Y."/>
            <person name="Nishi S."/>
            <person name="Hori S."/>
            <person name="Arai W."/>
            <person name="Tsubouchi T."/>
            <person name="Morono Y."/>
            <person name="Uchiyama I."/>
            <person name="Ito T."/>
            <person name="Fujiyama A."/>
            <person name="Inagaki F."/>
            <person name="Takami H."/>
        </authorList>
    </citation>
    <scope>NUCLEOTIDE SEQUENCE</scope>
    <source>
        <strain evidence="4">Expedition CK06-06</strain>
    </source>
</reference>
<gene>
    <name evidence="4" type="ORF">S01H1_03695</name>
</gene>
<dbReference type="PIRSF" id="PIRSF001553">
    <property type="entry name" value="SucCS_alpha"/>
    <property type="match status" value="1"/>
</dbReference>
<dbReference type="AlphaFoldDB" id="X0SWJ1"/>
<dbReference type="InterPro" id="IPR003781">
    <property type="entry name" value="CoA-bd"/>
</dbReference>
<dbReference type="InterPro" id="IPR005810">
    <property type="entry name" value="CoA_lig_alpha"/>
</dbReference>
<accession>X0SWJ1</accession>
<dbReference type="SMART" id="SM00881">
    <property type="entry name" value="CoA_binding"/>
    <property type="match status" value="1"/>
</dbReference>
<dbReference type="Pfam" id="PF02629">
    <property type="entry name" value="CoA_binding"/>
    <property type="match status" value="1"/>
</dbReference>
<dbReference type="InterPro" id="IPR017440">
    <property type="entry name" value="Cit_synth/succinyl-CoA_lig_AS"/>
</dbReference>
<keyword evidence="1" id="KW-0436">Ligase</keyword>
<organism evidence="4">
    <name type="scientific">marine sediment metagenome</name>
    <dbReference type="NCBI Taxonomy" id="412755"/>
    <lineage>
        <taxon>unclassified sequences</taxon>
        <taxon>metagenomes</taxon>
        <taxon>ecological metagenomes</taxon>
    </lineage>
</organism>
<evidence type="ECO:0000256" key="2">
    <source>
        <dbReference type="ARBA" id="ARBA00022741"/>
    </source>
</evidence>
<dbReference type="InterPro" id="IPR036291">
    <property type="entry name" value="NAD(P)-bd_dom_sf"/>
</dbReference>
<dbReference type="GO" id="GO:0004775">
    <property type="term" value="F:succinate-CoA ligase (ADP-forming) activity"/>
    <property type="evidence" value="ECO:0007669"/>
    <property type="project" value="TreeGrafter"/>
</dbReference>
<dbReference type="SUPFAM" id="SSF52210">
    <property type="entry name" value="Succinyl-CoA synthetase domains"/>
    <property type="match status" value="1"/>
</dbReference>
<name>X0SWJ1_9ZZZZ</name>
<evidence type="ECO:0000256" key="1">
    <source>
        <dbReference type="ARBA" id="ARBA00022598"/>
    </source>
</evidence>
<evidence type="ECO:0000313" key="4">
    <source>
        <dbReference type="EMBL" id="GAF79476.1"/>
    </source>
</evidence>
<dbReference type="PROSITE" id="PS00399">
    <property type="entry name" value="SUCCINYL_COA_LIG_2"/>
    <property type="match status" value="1"/>
</dbReference>
<dbReference type="GO" id="GO:0000166">
    <property type="term" value="F:nucleotide binding"/>
    <property type="evidence" value="ECO:0007669"/>
    <property type="project" value="UniProtKB-KW"/>
</dbReference>
<dbReference type="PANTHER" id="PTHR11117">
    <property type="entry name" value="SUCCINYL-COA LIGASE SUBUNIT ALPHA"/>
    <property type="match status" value="1"/>
</dbReference>
<dbReference type="GO" id="GO:0006099">
    <property type="term" value="P:tricarboxylic acid cycle"/>
    <property type="evidence" value="ECO:0007669"/>
    <property type="project" value="TreeGrafter"/>
</dbReference>
<dbReference type="Gene3D" id="3.40.50.720">
    <property type="entry name" value="NAD(P)-binding Rossmann-like Domain"/>
    <property type="match status" value="1"/>
</dbReference>
<dbReference type="GO" id="GO:0009361">
    <property type="term" value="C:succinate-CoA ligase complex (ADP-forming)"/>
    <property type="evidence" value="ECO:0007669"/>
    <property type="project" value="TreeGrafter"/>
</dbReference>
<sequence>MAILITPETKVLCQGMTGRTATFHCARMQSYGTQLVAGVTPGKGGRRHLDLPVFNTVNEAIEATGADASLVFVPPENAARAIIDAIEAELSLIVCVTERVPVLDMVRVRQALEGTSTVLIGPNSQGLLAPGIAQLGVMSTVDAKPGRIGIASRSASLTSEIVAQTTQAGLGQSTTVGVGGDPVHGISLAGCVERFIDDPQTEGIIIIGEIGGSEEEEVAELVGRMRPAKPVVALVAGRHAPPERRMGHAGALATAGIGSAQAKIDSLEAVGVIIAPHAGSIGETMRAALS</sequence>
<dbReference type="NCBIfam" id="NF004230">
    <property type="entry name" value="PRK05678.1"/>
    <property type="match status" value="1"/>
</dbReference>
<keyword evidence="2" id="KW-0547">Nucleotide-binding</keyword>
<protein>
    <recommendedName>
        <fullName evidence="3">CoA-binding domain-containing protein</fullName>
    </recommendedName>
</protein>
<dbReference type="InterPro" id="IPR005811">
    <property type="entry name" value="SUCC_ACL_C"/>
</dbReference>
<dbReference type="EMBL" id="BARS01001994">
    <property type="protein sequence ID" value="GAF79476.1"/>
    <property type="molecule type" value="Genomic_DNA"/>
</dbReference>
<evidence type="ECO:0000259" key="3">
    <source>
        <dbReference type="SMART" id="SM00881"/>
    </source>
</evidence>
<dbReference type="PANTHER" id="PTHR11117:SF2">
    <property type="entry name" value="SUCCINATE--COA LIGASE [ADP_GDP-FORMING] SUBUNIT ALPHA, MITOCHONDRIAL"/>
    <property type="match status" value="1"/>
</dbReference>
<dbReference type="Pfam" id="PF00549">
    <property type="entry name" value="Ligase_CoA"/>
    <property type="match status" value="1"/>
</dbReference>
<dbReference type="SUPFAM" id="SSF51735">
    <property type="entry name" value="NAD(P)-binding Rossmann-fold domains"/>
    <property type="match status" value="1"/>
</dbReference>
<dbReference type="PRINTS" id="PR01798">
    <property type="entry name" value="SCOASYNTHASE"/>
</dbReference>
<dbReference type="FunFam" id="3.40.50.720:FF:000277">
    <property type="entry name" value="Succinate--CoA ligase [ADP-forming] subunit alpha"/>
    <property type="match status" value="1"/>
</dbReference>
<dbReference type="GO" id="GO:0004776">
    <property type="term" value="F:succinate-CoA ligase (GDP-forming) activity"/>
    <property type="evidence" value="ECO:0007669"/>
    <property type="project" value="TreeGrafter"/>
</dbReference>
<proteinExistence type="predicted"/>
<comment type="caution">
    <text evidence="4">The sequence shown here is derived from an EMBL/GenBank/DDBJ whole genome shotgun (WGS) entry which is preliminary data.</text>
</comment>